<evidence type="ECO:0000256" key="6">
    <source>
        <dbReference type="SAM" id="Phobius"/>
    </source>
</evidence>
<feature type="transmembrane region" description="Helical" evidence="6">
    <location>
        <begin position="301"/>
        <end position="321"/>
    </location>
</feature>
<feature type="region of interest" description="Disordered" evidence="5">
    <location>
        <begin position="60"/>
        <end position="79"/>
    </location>
</feature>
<feature type="transmembrane region" description="Helical" evidence="6">
    <location>
        <begin position="370"/>
        <end position="390"/>
    </location>
</feature>
<dbReference type="Pfam" id="PF05653">
    <property type="entry name" value="Mg_trans_NIPA"/>
    <property type="match status" value="1"/>
</dbReference>
<gene>
    <name evidence="7" type="ORF">V5O48_000050</name>
</gene>
<feature type="region of interest" description="Disordered" evidence="5">
    <location>
        <begin position="177"/>
        <end position="205"/>
    </location>
</feature>
<keyword evidence="4 6" id="KW-0472">Membrane</keyword>
<evidence type="ECO:0000256" key="1">
    <source>
        <dbReference type="ARBA" id="ARBA00004141"/>
    </source>
</evidence>
<feature type="compositionally biased region" description="Basic and acidic residues" evidence="5">
    <location>
        <begin position="464"/>
        <end position="479"/>
    </location>
</feature>
<dbReference type="EMBL" id="JBAHYK010000001">
    <property type="protein sequence ID" value="KAL0581992.1"/>
    <property type="molecule type" value="Genomic_DNA"/>
</dbReference>
<evidence type="ECO:0000313" key="8">
    <source>
        <dbReference type="Proteomes" id="UP001465976"/>
    </source>
</evidence>
<organism evidence="7 8">
    <name type="scientific">Marasmius crinis-equi</name>
    <dbReference type="NCBI Taxonomy" id="585013"/>
    <lineage>
        <taxon>Eukaryota</taxon>
        <taxon>Fungi</taxon>
        <taxon>Dikarya</taxon>
        <taxon>Basidiomycota</taxon>
        <taxon>Agaricomycotina</taxon>
        <taxon>Agaricomycetes</taxon>
        <taxon>Agaricomycetidae</taxon>
        <taxon>Agaricales</taxon>
        <taxon>Marasmiineae</taxon>
        <taxon>Marasmiaceae</taxon>
        <taxon>Marasmius</taxon>
    </lineage>
</organism>
<comment type="subcellular location">
    <subcellularLocation>
        <location evidence="1">Membrane</location>
        <topology evidence="1">Multi-pass membrane protein</topology>
    </subcellularLocation>
</comment>
<feature type="compositionally biased region" description="Polar residues" evidence="5">
    <location>
        <begin position="99"/>
        <end position="115"/>
    </location>
</feature>
<feature type="transmembrane region" description="Helical" evidence="6">
    <location>
        <begin position="269"/>
        <end position="289"/>
    </location>
</feature>
<accession>A0ABR3G2B8</accession>
<feature type="transmembrane region" description="Helical" evidence="6">
    <location>
        <begin position="428"/>
        <end position="449"/>
    </location>
</feature>
<evidence type="ECO:0000256" key="2">
    <source>
        <dbReference type="ARBA" id="ARBA00022692"/>
    </source>
</evidence>
<feature type="region of interest" description="Disordered" evidence="5">
    <location>
        <begin position="455"/>
        <end position="486"/>
    </location>
</feature>
<evidence type="ECO:0000256" key="4">
    <source>
        <dbReference type="ARBA" id="ARBA00023136"/>
    </source>
</evidence>
<name>A0ABR3G2B8_9AGAR</name>
<feature type="transmembrane region" description="Helical" evidence="6">
    <location>
        <begin position="27"/>
        <end position="49"/>
    </location>
</feature>
<feature type="region of interest" description="Disordered" evidence="5">
    <location>
        <begin position="580"/>
        <end position="605"/>
    </location>
</feature>
<keyword evidence="2 6" id="KW-0812">Transmembrane</keyword>
<dbReference type="InterPro" id="IPR037185">
    <property type="entry name" value="EmrE-like"/>
</dbReference>
<feature type="transmembrane region" description="Helical" evidence="6">
    <location>
        <begin position="241"/>
        <end position="260"/>
    </location>
</feature>
<evidence type="ECO:0008006" key="9">
    <source>
        <dbReference type="Google" id="ProtNLM"/>
    </source>
</evidence>
<feature type="transmembrane region" description="Helical" evidence="6">
    <location>
        <begin position="214"/>
        <end position="235"/>
    </location>
</feature>
<dbReference type="Proteomes" id="UP001465976">
    <property type="component" value="Unassembled WGS sequence"/>
</dbReference>
<protein>
    <recommendedName>
        <fullName evidence="9">DUF803-domain-containing protein</fullName>
    </recommendedName>
</protein>
<keyword evidence="3 6" id="KW-1133">Transmembrane helix</keyword>
<feature type="region of interest" description="Disordered" evidence="5">
    <location>
        <begin position="85"/>
        <end position="119"/>
    </location>
</feature>
<dbReference type="PANTHER" id="PTHR12570">
    <property type="match status" value="1"/>
</dbReference>
<comment type="caution">
    <text evidence="7">The sequence shown here is derived from an EMBL/GenBank/DDBJ whole genome shotgun (WGS) entry which is preliminary data.</text>
</comment>
<feature type="compositionally biased region" description="Polar residues" evidence="5">
    <location>
        <begin position="63"/>
        <end position="76"/>
    </location>
</feature>
<dbReference type="PANTHER" id="PTHR12570:SF65">
    <property type="entry name" value="MAGNESIUM TRANSPORTER NIPA9-RELATED"/>
    <property type="match status" value="1"/>
</dbReference>
<sequence length="605" mass="66113">MDAMAIHHAFGIGSRFSSMRPEILPELTTATVIGISVAIAGNILISLSLNIQKLAHKRLDAQKSPTDTSNGPYSNSNHRRVDTMLEEDEDEHEDSDDSATATPRPSTSHPESESQPLVPFPRAQVEYGSTDHHQRDKRPGSSIISRLLTRKKAVESRDTLPVSVMPVEVLTEQEAVQHATSNGNGQKKDDKNARENSTTDPSNGNESEYLKSKLWWTGFLLMNVGEMGNFISYAWAPASVVAPLGTFALIANCLFAPLILGERFRKRDLLGIMIAIIGAVTVVLASNASSDRLNPDELVKAISQIPFIVYSCMYLVGIAVLATLSQGPMGQEYVLVDVGLCALFGGFTVLSTKAVSTLLTMQWSQVFTKFITYPVMLVLVVTGVGQIRYLNRALMRFDSKVLSLDALFPRFATIVGSAILYGDFRRATFHQVVTFLYGCGATFLGVFIISWTPEPKGEEEDDGTNEHEGEEATPHEAHPDPPIGIGTGSLGRRRLATLVLPSGINQHSLRHKRSSPSVMGLSPAQPLLLVHTPPRELLLRDVERGIGIDRTVSTPDSVSRRRALSWFGEQPSQRAIINREHSGRTSRDSSVMGRTHAGEVGRNVG</sequence>
<keyword evidence="8" id="KW-1185">Reference proteome</keyword>
<evidence type="ECO:0000256" key="3">
    <source>
        <dbReference type="ARBA" id="ARBA00022989"/>
    </source>
</evidence>
<feature type="transmembrane region" description="Helical" evidence="6">
    <location>
        <begin position="333"/>
        <end position="350"/>
    </location>
</feature>
<feature type="compositionally biased region" description="Polar residues" evidence="5">
    <location>
        <begin position="195"/>
        <end position="205"/>
    </location>
</feature>
<dbReference type="SUPFAM" id="SSF103481">
    <property type="entry name" value="Multidrug resistance efflux transporter EmrE"/>
    <property type="match status" value="1"/>
</dbReference>
<feature type="compositionally biased region" description="Acidic residues" evidence="5">
    <location>
        <begin position="85"/>
        <end position="97"/>
    </location>
</feature>
<dbReference type="InterPro" id="IPR008521">
    <property type="entry name" value="Mg_trans_NIPA"/>
</dbReference>
<proteinExistence type="predicted"/>
<evidence type="ECO:0000256" key="5">
    <source>
        <dbReference type="SAM" id="MobiDB-lite"/>
    </source>
</evidence>
<reference evidence="7 8" key="1">
    <citation type="submission" date="2024-02" db="EMBL/GenBank/DDBJ databases">
        <title>A draft genome for the cacao thread blight pathogen Marasmius crinis-equi.</title>
        <authorList>
            <person name="Cohen S.P."/>
            <person name="Baruah I.K."/>
            <person name="Amoako-Attah I."/>
            <person name="Bukari Y."/>
            <person name="Meinhardt L.W."/>
            <person name="Bailey B.A."/>
        </authorList>
    </citation>
    <scope>NUCLEOTIDE SEQUENCE [LARGE SCALE GENOMIC DNA]</scope>
    <source>
        <strain evidence="7 8">GH-76</strain>
    </source>
</reference>
<evidence type="ECO:0000313" key="7">
    <source>
        <dbReference type="EMBL" id="KAL0581992.1"/>
    </source>
</evidence>